<name>A0A2U3LBU7_9FIRM</name>
<dbReference type="SUPFAM" id="SSF51735">
    <property type="entry name" value="NAD(P)-binding Rossmann-fold domains"/>
    <property type="match status" value="1"/>
</dbReference>
<dbReference type="PRINTS" id="PR00080">
    <property type="entry name" value="SDRFAMILY"/>
</dbReference>
<accession>A0A2U3LBU7</accession>
<keyword evidence="2" id="KW-0560">Oxidoreductase</keyword>
<gene>
    <name evidence="3" type="ORF">SBF1_450027</name>
</gene>
<dbReference type="Pfam" id="PF13561">
    <property type="entry name" value="adh_short_C2"/>
    <property type="match status" value="1"/>
</dbReference>
<dbReference type="PANTHER" id="PTHR48107:SF7">
    <property type="entry name" value="RE15974P"/>
    <property type="match status" value="1"/>
</dbReference>
<dbReference type="PANTHER" id="PTHR48107">
    <property type="entry name" value="NADPH-DEPENDENT ALDEHYDE REDUCTASE-LIKE PROTEIN, CHLOROPLASTIC-RELATED"/>
    <property type="match status" value="1"/>
</dbReference>
<sequence>MTNLKNKVALVTGSGRGIGKAIAERYASLGADIIVNYTNNKESAEITVSNILKYGVKAIAIQADISKTKEVHDLFITALEEFGKIDIVVANAGIEVVNLPTLDITEEQFDKLFAINTKGAFFTMQEAAKHVSDNGRIIYISSSTTTSALPGYSLYGSSKLGPMYQVEVLAKEIGHRGVTVNAIVPTAIEGAGVWTNPEDRADFKDKFIQTHPMKRFGTLDDVANVAEFFAGDLSSFVSGQRLLISGGALQ</sequence>
<dbReference type="PRINTS" id="PR00081">
    <property type="entry name" value="GDHRDH"/>
</dbReference>
<dbReference type="GO" id="GO:0008206">
    <property type="term" value="P:bile acid metabolic process"/>
    <property type="evidence" value="ECO:0007669"/>
    <property type="project" value="UniProtKB-ARBA"/>
</dbReference>
<dbReference type="InterPro" id="IPR036291">
    <property type="entry name" value="NAD(P)-bd_dom_sf"/>
</dbReference>
<dbReference type="AlphaFoldDB" id="A0A2U3LBU7"/>
<dbReference type="FunFam" id="3.40.50.720:FF:000084">
    <property type="entry name" value="Short-chain dehydrogenase reductase"/>
    <property type="match status" value="1"/>
</dbReference>
<dbReference type="Gene3D" id="3.40.50.720">
    <property type="entry name" value="NAD(P)-binding Rossmann-like Domain"/>
    <property type="match status" value="1"/>
</dbReference>
<dbReference type="Proteomes" id="UP000238916">
    <property type="component" value="Unassembled WGS sequence"/>
</dbReference>
<dbReference type="EMBL" id="OMOF01000390">
    <property type="protein sequence ID" value="SPF49362.1"/>
    <property type="molecule type" value="Genomic_DNA"/>
</dbReference>
<protein>
    <submittedName>
        <fullName evidence="3">Uncharacterized protein</fullName>
    </submittedName>
</protein>
<proteinExistence type="inferred from homology"/>
<comment type="similarity">
    <text evidence="1">Belongs to the short-chain dehydrogenases/reductases (SDR) family.</text>
</comment>
<organism evidence="3 4">
    <name type="scientific">Candidatus Desulfosporosinus infrequens</name>
    <dbReference type="NCBI Taxonomy" id="2043169"/>
    <lineage>
        <taxon>Bacteria</taxon>
        <taxon>Bacillati</taxon>
        <taxon>Bacillota</taxon>
        <taxon>Clostridia</taxon>
        <taxon>Eubacteriales</taxon>
        <taxon>Desulfitobacteriaceae</taxon>
        <taxon>Desulfosporosinus</taxon>
    </lineage>
</organism>
<evidence type="ECO:0000256" key="2">
    <source>
        <dbReference type="ARBA" id="ARBA00023002"/>
    </source>
</evidence>
<dbReference type="OrthoDB" id="9803333at2"/>
<evidence type="ECO:0000256" key="1">
    <source>
        <dbReference type="ARBA" id="ARBA00006484"/>
    </source>
</evidence>
<evidence type="ECO:0000313" key="3">
    <source>
        <dbReference type="EMBL" id="SPF49362.1"/>
    </source>
</evidence>
<dbReference type="InterPro" id="IPR002347">
    <property type="entry name" value="SDR_fam"/>
</dbReference>
<reference evidence="4" key="1">
    <citation type="submission" date="2018-02" db="EMBL/GenBank/DDBJ databases">
        <authorList>
            <person name="Hausmann B."/>
        </authorList>
    </citation>
    <scope>NUCLEOTIDE SEQUENCE [LARGE SCALE GENOMIC DNA]</scope>
    <source>
        <strain evidence="4">Peat soil MAG SbF1</strain>
    </source>
</reference>
<dbReference type="GO" id="GO:0016614">
    <property type="term" value="F:oxidoreductase activity, acting on CH-OH group of donors"/>
    <property type="evidence" value="ECO:0007669"/>
    <property type="project" value="UniProtKB-ARBA"/>
</dbReference>
<evidence type="ECO:0000313" key="4">
    <source>
        <dbReference type="Proteomes" id="UP000238916"/>
    </source>
</evidence>